<dbReference type="Proteomes" id="UP000178444">
    <property type="component" value="Unassembled WGS sequence"/>
</dbReference>
<sequence length="116" mass="12857">MAKAIQIKTKIKNMFEISRKMVHVAFSTGIPLSMRIYTRKLNALIIHAKAHARAWVMNCNTHISPWSQVLPVAALTAQGKPPANGTAVPKADCHQEHSADAEYIGINTNTIRRTNK</sequence>
<protein>
    <submittedName>
        <fullName evidence="1">Uncharacterized protein</fullName>
    </submittedName>
</protein>
<gene>
    <name evidence="1" type="ORF">A2941_02180</name>
</gene>
<evidence type="ECO:0000313" key="2">
    <source>
        <dbReference type="Proteomes" id="UP000178444"/>
    </source>
</evidence>
<dbReference type="EMBL" id="MGKO01000001">
    <property type="protein sequence ID" value="OGN28321.1"/>
    <property type="molecule type" value="Genomic_DNA"/>
</dbReference>
<dbReference type="AlphaFoldDB" id="A0A1F8GSQ2"/>
<organism evidence="1 2">
    <name type="scientific">Candidatus Yanofskybacteria bacterium RIFCSPLOWO2_01_FULL_49_17</name>
    <dbReference type="NCBI Taxonomy" id="1802700"/>
    <lineage>
        <taxon>Bacteria</taxon>
        <taxon>Candidatus Yanofskyibacteriota</taxon>
    </lineage>
</organism>
<proteinExistence type="predicted"/>
<name>A0A1F8GSQ2_9BACT</name>
<reference evidence="1 2" key="1">
    <citation type="journal article" date="2016" name="Nat. Commun.">
        <title>Thousands of microbial genomes shed light on interconnected biogeochemical processes in an aquifer system.</title>
        <authorList>
            <person name="Anantharaman K."/>
            <person name="Brown C.T."/>
            <person name="Hug L.A."/>
            <person name="Sharon I."/>
            <person name="Castelle C.J."/>
            <person name="Probst A.J."/>
            <person name="Thomas B.C."/>
            <person name="Singh A."/>
            <person name="Wilkins M.J."/>
            <person name="Karaoz U."/>
            <person name="Brodie E.L."/>
            <person name="Williams K.H."/>
            <person name="Hubbard S.S."/>
            <person name="Banfield J.F."/>
        </authorList>
    </citation>
    <scope>NUCLEOTIDE SEQUENCE [LARGE SCALE GENOMIC DNA]</scope>
</reference>
<accession>A0A1F8GSQ2</accession>
<evidence type="ECO:0000313" key="1">
    <source>
        <dbReference type="EMBL" id="OGN28321.1"/>
    </source>
</evidence>
<comment type="caution">
    <text evidence="1">The sequence shown here is derived from an EMBL/GenBank/DDBJ whole genome shotgun (WGS) entry which is preliminary data.</text>
</comment>